<name>A0ABQ2L1P4_9BACL</name>
<evidence type="ECO:0000256" key="1">
    <source>
        <dbReference type="SAM" id="Phobius"/>
    </source>
</evidence>
<keyword evidence="1" id="KW-0812">Transmembrane</keyword>
<feature type="transmembrane region" description="Helical" evidence="1">
    <location>
        <begin position="84"/>
        <end position="102"/>
    </location>
</feature>
<evidence type="ECO:0000313" key="3">
    <source>
        <dbReference type="Proteomes" id="UP000606653"/>
    </source>
</evidence>
<keyword evidence="1" id="KW-1133">Transmembrane helix</keyword>
<feature type="transmembrane region" description="Helical" evidence="1">
    <location>
        <begin position="114"/>
        <end position="132"/>
    </location>
</feature>
<feature type="transmembrane region" description="Helical" evidence="1">
    <location>
        <begin position="24"/>
        <end position="49"/>
    </location>
</feature>
<feature type="transmembrane region" description="Helical" evidence="1">
    <location>
        <begin position="152"/>
        <end position="178"/>
    </location>
</feature>
<organism evidence="2 3">
    <name type="scientific">Saccharibacillus kuerlensis</name>
    <dbReference type="NCBI Taxonomy" id="459527"/>
    <lineage>
        <taxon>Bacteria</taxon>
        <taxon>Bacillati</taxon>
        <taxon>Bacillota</taxon>
        <taxon>Bacilli</taxon>
        <taxon>Bacillales</taxon>
        <taxon>Paenibacillaceae</taxon>
        <taxon>Saccharibacillus</taxon>
    </lineage>
</organism>
<reference evidence="3" key="1">
    <citation type="journal article" date="2019" name="Int. J. Syst. Evol. Microbiol.">
        <title>The Global Catalogue of Microorganisms (GCM) 10K type strain sequencing project: providing services to taxonomists for standard genome sequencing and annotation.</title>
        <authorList>
            <consortium name="The Broad Institute Genomics Platform"/>
            <consortium name="The Broad Institute Genome Sequencing Center for Infectious Disease"/>
            <person name="Wu L."/>
            <person name="Ma J."/>
        </authorList>
    </citation>
    <scope>NUCLEOTIDE SEQUENCE [LARGE SCALE GENOMIC DNA]</scope>
    <source>
        <strain evidence="3">CGMCC 1.6964</strain>
    </source>
</reference>
<dbReference type="EMBL" id="BMLN01000004">
    <property type="protein sequence ID" value="GGN97918.1"/>
    <property type="molecule type" value="Genomic_DNA"/>
</dbReference>
<keyword evidence="1" id="KW-0472">Membrane</keyword>
<comment type="caution">
    <text evidence="2">The sequence shown here is derived from an EMBL/GenBank/DDBJ whole genome shotgun (WGS) entry which is preliminary data.</text>
</comment>
<sequence length="182" mass="19789">MRAENTGSPNKDTGRKKISDSGSLSPLALCLLAYGTAGIVSGMLLGLMLKAIQTMTGHRVYRLLLNADYVPVLKEFRLSEWTEFVIHLVISVVLCIVLGLLWQRRSRNKIPSAQQMVGVTAAIGALIGLLLYPTTLLSAGGTPPIDSLPAWLWWGVIHLLYGAASGLLLHTILTLRVLRPYS</sequence>
<evidence type="ECO:0000313" key="2">
    <source>
        <dbReference type="EMBL" id="GGN97918.1"/>
    </source>
</evidence>
<dbReference type="RefSeq" id="WP_018977162.1">
    <property type="nucleotide sequence ID" value="NZ_BMLN01000004.1"/>
</dbReference>
<keyword evidence="3" id="KW-1185">Reference proteome</keyword>
<protein>
    <submittedName>
        <fullName evidence="2">Uncharacterized protein</fullName>
    </submittedName>
</protein>
<accession>A0ABQ2L1P4</accession>
<gene>
    <name evidence="2" type="ORF">GCM10010969_16310</name>
</gene>
<dbReference type="Proteomes" id="UP000606653">
    <property type="component" value="Unassembled WGS sequence"/>
</dbReference>
<proteinExistence type="predicted"/>